<gene>
    <name evidence="1" type="ORF">LY90DRAFT_509720</name>
</gene>
<dbReference type="AlphaFoldDB" id="A0A1Y2CA30"/>
<evidence type="ECO:0000313" key="1">
    <source>
        <dbReference type="EMBL" id="ORY43890.1"/>
    </source>
</evidence>
<dbReference type="EMBL" id="MCOG01000115">
    <property type="protein sequence ID" value="ORY43890.1"/>
    <property type="molecule type" value="Genomic_DNA"/>
</dbReference>
<reference evidence="1 2" key="1">
    <citation type="submission" date="2016-08" db="EMBL/GenBank/DDBJ databases">
        <title>A Parts List for Fungal Cellulosomes Revealed by Comparative Genomics.</title>
        <authorList>
            <consortium name="DOE Joint Genome Institute"/>
            <person name="Haitjema C.H."/>
            <person name="Gilmore S.P."/>
            <person name="Henske J.K."/>
            <person name="Solomon K.V."/>
            <person name="De Groot R."/>
            <person name="Kuo A."/>
            <person name="Mondo S.J."/>
            <person name="Salamov A.A."/>
            <person name="Labutti K."/>
            <person name="Zhao Z."/>
            <person name="Chiniquy J."/>
            <person name="Barry K."/>
            <person name="Brewer H.M."/>
            <person name="Purvine S.O."/>
            <person name="Wright A.T."/>
            <person name="Boxma B."/>
            <person name="Van Alen T."/>
            <person name="Hackstein J.H."/>
            <person name="Baker S.E."/>
            <person name="Grigoriev I.V."/>
            <person name="O'Malley M.A."/>
        </authorList>
    </citation>
    <scope>NUCLEOTIDE SEQUENCE [LARGE SCALE GENOMIC DNA]</scope>
    <source>
        <strain evidence="1 2">G1</strain>
    </source>
</reference>
<evidence type="ECO:0000313" key="2">
    <source>
        <dbReference type="Proteomes" id="UP000193920"/>
    </source>
</evidence>
<protein>
    <submittedName>
        <fullName evidence="1">Uncharacterized protein</fullName>
    </submittedName>
</protein>
<comment type="caution">
    <text evidence="1">The sequence shown here is derived from an EMBL/GenBank/DDBJ whole genome shotgun (WGS) entry which is preliminary data.</text>
</comment>
<name>A0A1Y2CA30_9FUNG</name>
<dbReference type="STRING" id="1754190.A0A1Y2CA30"/>
<proteinExistence type="predicted"/>
<dbReference type="Proteomes" id="UP000193920">
    <property type="component" value="Unassembled WGS sequence"/>
</dbReference>
<sequence>MLSLVLTNKWRIYKNHIKKIATDFMGELNDIATSDTTVISYAEFDSEYNFKLYFKDQYQPLNLISFKDISGNPSKNKYIRTSCEEDKLEFYEIYQNKKYVYYSFLYPPEPEKTKTKQK</sequence>
<organism evidence="1 2">
    <name type="scientific">Neocallimastix californiae</name>
    <dbReference type="NCBI Taxonomy" id="1754190"/>
    <lineage>
        <taxon>Eukaryota</taxon>
        <taxon>Fungi</taxon>
        <taxon>Fungi incertae sedis</taxon>
        <taxon>Chytridiomycota</taxon>
        <taxon>Chytridiomycota incertae sedis</taxon>
        <taxon>Neocallimastigomycetes</taxon>
        <taxon>Neocallimastigales</taxon>
        <taxon>Neocallimastigaceae</taxon>
        <taxon>Neocallimastix</taxon>
    </lineage>
</organism>
<keyword evidence="2" id="KW-1185">Reference proteome</keyword>
<accession>A0A1Y2CA30</accession>